<dbReference type="EMBL" id="PVTF01000002">
    <property type="protein sequence ID" value="PRY44672.1"/>
    <property type="molecule type" value="Genomic_DNA"/>
</dbReference>
<evidence type="ECO:0000313" key="6">
    <source>
        <dbReference type="Proteomes" id="UP000239494"/>
    </source>
</evidence>
<dbReference type="Gene3D" id="1.20.120.530">
    <property type="entry name" value="GntR ligand-binding domain-like"/>
    <property type="match status" value="1"/>
</dbReference>
<keyword evidence="2 5" id="KW-0238">DNA-binding</keyword>
<feature type="domain" description="HTH gntR-type" evidence="4">
    <location>
        <begin position="6"/>
        <end position="73"/>
    </location>
</feature>
<dbReference type="InterPro" id="IPR000524">
    <property type="entry name" value="Tscrpt_reg_HTH_GntR"/>
</dbReference>
<dbReference type="PANTHER" id="PTHR43537">
    <property type="entry name" value="TRANSCRIPTIONAL REGULATOR, GNTR FAMILY"/>
    <property type="match status" value="1"/>
</dbReference>
<organism evidence="5 6">
    <name type="scientific">Umezawaea tangerina</name>
    <dbReference type="NCBI Taxonomy" id="84725"/>
    <lineage>
        <taxon>Bacteria</taxon>
        <taxon>Bacillati</taxon>
        <taxon>Actinomycetota</taxon>
        <taxon>Actinomycetes</taxon>
        <taxon>Pseudonocardiales</taxon>
        <taxon>Pseudonocardiaceae</taxon>
        <taxon>Umezawaea</taxon>
    </lineage>
</organism>
<dbReference type="CDD" id="cd07377">
    <property type="entry name" value="WHTH_GntR"/>
    <property type="match status" value="1"/>
</dbReference>
<evidence type="ECO:0000256" key="3">
    <source>
        <dbReference type="ARBA" id="ARBA00023163"/>
    </source>
</evidence>
<dbReference type="SUPFAM" id="SSF46785">
    <property type="entry name" value="Winged helix' DNA-binding domain"/>
    <property type="match status" value="1"/>
</dbReference>
<dbReference type="Proteomes" id="UP000239494">
    <property type="component" value="Unassembled WGS sequence"/>
</dbReference>
<dbReference type="GO" id="GO:0003700">
    <property type="term" value="F:DNA-binding transcription factor activity"/>
    <property type="evidence" value="ECO:0007669"/>
    <property type="project" value="InterPro"/>
</dbReference>
<keyword evidence="6" id="KW-1185">Reference proteome</keyword>
<dbReference type="SUPFAM" id="SSF48008">
    <property type="entry name" value="GntR ligand-binding domain-like"/>
    <property type="match status" value="1"/>
</dbReference>
<dbReference type="AlphaFoldDB" id="A0A2T0TG56"/>
<evidence type="ECO:0000313" key="5">
    <source>
        <dbReference type="EMBL" id="PRY44672.1"/>
    </source>
</evidence>
<gene>
    <name evidence="5" type="ORF">CLV43_102237</name>
</gene>
<dbReference type="Pfam" id="PF07729">
    <property type="entry name" value="FCD"/>
    <property type="match status" value="1"/>
</dbReference>
<dbReference type="InterPro" id="IPR008920">
    <property type="entry name" value="TF_FadR/GntR_C"/>
</dbReference>
<dbReference type="PROSITE" id="PS50949">
    <property type="entry name" value="HTH_GNTR"/>
    <property type="match status" value="1"/>
</dbReference>
<dbReference type="GO" id="GO:0003677">
    <property type="term" value="F:DNA binding"/>
    <property type="evidence" value="ECO:0007669"/>
    <property type="project" value="UniProtKB-KW"/>
</dbReference>
<comment type="caution">
    <text evidence="5">The sequence shown here is derived from an EMBL/GenBank/DDBJ whole genome shotgun (WGS) entry which is preliminary data.</text>
</comment>
<dbReference type="InterPro" id="IPR036390">
    <property type="entry name" value="WH_DNA-bd_sf"/>
</dbReference>
<dbReference type="SMART" id="SM00895">
    <property type="entry name" value="FCD"/>
    <property type="match status" value="1"/>
</dbReference>
<dbReference type="PANTHER" id="PTHR43537:SF24">
    <property type="entry name" value="GLUCONATE OPERON TRANSCRIPTIONAL REPRESSOR"/>
    <property type="match status" value="1"/>
</dbReference>
<dbReference type="SMART" id="SM00345">
    <property type="entry name" value="HTH_GNTR"/>
    <property type="match status" value="1"/>
</dbReference>
<dbReference type="Pfam" id="PF00392">
    <property type="entry name" value="GntR"/>
    <property type="match status" value="1"/>
</dbReference>
<protein>
    <submittedName>
        <fullName evidence="5">DNA-binding GntR family transcriptional regulator</fullName>
    </submittedName>
</protein>
<evidence type="ECO:0000256" key="2">
    <source>
        <dbReference type="ARBA" id="ARBA00023125"/>
    </source>
</evidence>
<sequence>MAPETGTRSNAVFDRLRADVLGGRLAPGSKLKLAMLGARYEVSLSVVREALSRLAEQGLVVAHPQRGFSVMALSPEDLTDLTNTRIDLETLAARRSVEHGDLAWETALVAAHHTLAGTSLMAGEGEVNEGWIDAHRAFHHALVAGCGSPRLQGLATGLRDAAELYRIWSTSLTHDTKRDVPAEHARLLELAIARDADGLVAALAAHIQGTTDMLLRYAAEAGL</sequence>
<dbReference type="Gene3D" id="1.10.10.10">
    <property type="entry name" value="Winged helix-like DNA-binding domain superfamily/Winged helix DNA-binding domain"/>
    <property type="match status" value="1"/>
</dbReference>
<reference evidence="5 6" key="1">
    <citation type="submission" date="2018-03" db="EMBL/GenBank/DDBJ databases">
        <title>Genomic Encyclopedia of Archaeal and Bacterial Type Strains, Phase II (KMG-II): from individual species to whole genera.</title>
        <authorList>
            <person name="Goeker M."/>
        </authorList>
    </citation>
    <scope>NUCLEOTIDE SEQUENCE [LARGE SCALE GENOMIC DNA]</scope>
    <source>
        <strain evidence="5 6">DSM 44720</strain>
    </source>
</reference>
<accession>A0A2T0TG56</accession>
<keyword evidence="3" id="KW-0804">Transcription</keyword>
<proteinExistence type="predicted"/>
<dbReference type="InterPro" id="IPR011711">
    <property type="entry name" value="GntR_C"/>
</dbReference>
<dbReference type="OrthoDB" id="3367236at2"/>
<evidence type="ECO:0000259" key="4">
    <source>
        <dbReference type="PROSITE" id="PS50949"/>
    </source>
</evidence>
<evidence type="ECO:0000256" key="1">
    <source>
        <dbReference type="ARBA" id="ARBA00023015"/>
    </source>
</evidence>
<dbReference type="InterPro" id="IPR036388">
    <property type="entry name" value="WH-like_DNA-bd_sf"/>
</dbReference>
<name>A0A2T0TG56_9PSEU</name>
<dbReference type="RefSeq" id="WP_106186277.1">
    <property type="nucleotide sequence ID" value="NZ_PVTF01000002.1"/>
</dbReference>
<keyword evidence="1" id="KW-0805">Transcription regulation</keyword>